<evidence type="ECO:0000256" key="10">
    <source>
        <dbReference type="ARBA" id="ARBA00023128"/>
    </source>
</evidence>
<comment type="function">
    <text evidence="1">Accessory subunit of the mitochondrial membrane respiratory chain NADH dehydrogenase (Complex I), that is believed not to be involved in catalysis. Complex I functions in the transfer of electrons from NADH to the respiratory chain. The immediate electron acceptor for the enzyme is believed to be ubiquinone.</text>
</comment>
<keyword evidence="8" id="KW-0249">Electron transport</keyword>
<keyword evidence="4" id="KW-0813">Transport</keyword>
<protein>
    <recommendedName>
        <fullName evidence="15">NADH dehydrogenase [ubiquinone] 1 beta subcomplex subunit 3</fullName>
    </recommendedName>
</protein>
<dbReference type="Pfam" id="PF08122">
    <property type="entry name" value="NDUF_B12"/>
    <property type="match status" value="1"/>
</dbReference>
<accession>A0A7M7K9D3</accession>
<dbReference type="GeneID" id="111251307"/>
<keyword evidence="6 12" id="KW-0812">Transmembrane</keyword>
<proteinExistence type="inferred from homology"/>
<dbReference type="InterPro" id="IPR012576">
    <property type="entry name" value="NDUFB3"/>
</dbReference>
<name>A0A7M7K9D3_VARDE</name>
<evidence type="ECO:0000256" key="5">
    <source>
        <dbReference type="ARBA" id="ARBA00022660"/>
    </source>
</evidence>
<keyword evidence="10" id="KW-0496">Mitochondrion</keyword>
<evidence type="ECO:0000256" key="6">
    <source>
        <dbReference type="ARBA" id="ARBA00022692"/>
    </source>
</evidence>
<dbReference type="KEGG" id="vde:111251307"/>
<evidence type="ECO:0000313" key="14">
    <source>
        <dbReference type="Proteomes" id="UP000594260"/>
    </source>
</evidence>
<comment type="similarity">
    <text evidence="3">Belongs to the complex I NDUFB3 subunit family.</text>
</comment>
<dbReference type="FunCoup" id="A0A7M7K9D3">
    <property type="interactions" value="570"/>
</dbReference>
<evidence type="ECO:0000256" key="11">
    <source>
        <dbReference type="ARBA" id="ARBA00023136"/>
    </source>
</evidence>
<evidence type="ECO:0000256" key="7">
    <source>
        <dbReference type="ARBA" id="ARBA00022792"/>
    </source>
</evidence>
<dbReference type="Proteomes" id="UP000594260">
    <property type="component" value="Unplaced"/>
</dbReference>
<dbReference type="GO" id="GO:0005743">
    <property type="term" value="C:mitochondrial inner membrane"/>
    <property type="evidence" value="ECO:0007669"/>
    <property type="project" value="UniProtKB-SubCell"/>
</dbReference>
<evidence type="ECO:0000256" key="12">
    <source>
        <dbReference type="SAM" id="Phobius"/>
    </source>
</evidence>
<dbReference type="CTD" id="37466"/>
<feature type="transmembrane region" description="Helical" evidence="12">
    <location>
        <begin position="69"/>
        <end position="87"/>
    </location>
</feature>
<evidence type="ECO:0000256" key="4">
    <source>
        <dbReference type="ARBA" id="ARBA00022448"/>
    </source>
</evidence>
<dbReference type="OMA" id="GWKYWVP"/>
<organism evidence="13 14">
    <name type="scientific">Varroa destructor</name>
    <name type="common">Honeybee mite</name>
    <dbReference type="NCBI Taxonomy" id="109461"/>
    <lineage>
        <taxon>Eukaryota</taxon>
        <taxon>Metazoa</taxon>
        <taxon>Ecdysozoa</taxon>
        <taxon>Arthropoda</taxon>
        <taxon>Chelicerata</taxon>
        <taxon>Arachnida</taxon>
        <taxon>Acari</taxon>
        <taxon>Parasitiformes</taxon>
        <taxon>Mesostigmata</taxon>
        <taxon>Gamasina</taxon>
        <taxon>Dermanyssoidea</taxon>
        <taxon>Varroidae</taxon>
        <taxon>Varroa</taxon>
    </lineage>
</organism>
<dbReference type="AlphaFoldDB" id="A0A7M7K9D3"/>
<reference evidence="13" key="1">
    <citation type="submission" date="2021-01" db="UniProtKB">
        <authorList>
            <consortium name="EnsemblMetazoa"/>
        </authorList>
    </citation>
    <scope>IDENTIFICATION</scope>
</reference>
<dbReference type="GO" id="GO:0022900">
    <property type="term" value="P:electron transport chain"/>
    <property type="evidence" value="ECO:0007669"/>
    <property type="project" value="InterPro"/>
</dbReference>
<dbReference type="InParanoid" id="A0A7M7K9D3"/>
<keyword evidence="14" id="KW-1185">Reference proteome</keyword>
<keyword evidence="9 12" id="KW-1133">Transmembrane helix</keyword>
<evidence type="ECO:0000256" key="2">
    <source>
        <dbReference type="ARBA" id="ARBA00004298"/>
    </source>
</evidence>
<evidence type="ECO:0000256" key="3">
    <source>
        <dbReference type="ARBA" id="ARBA00005667"/>
    </source>
</evidence>
<comment type="subcellular location">
    <subcellularLocation>
        <location evidence="2">Mitochondrion inner membrane</location>
        <topology evidence="2">Single-pass membrane protein</topology>
        <orientation evidence="2">Matrix side</orientation>
    </subcellularLocation>
</comment>
<evidence type="ECO:0000313" key="13">
    <source>
        <dbReference type="EnsemblMetazoa" id="XP_022663508"/>
    </source>
</evidence>
<evidence type="ECO:0000256" key="1">
    <source>
        <dbReference type="ARBA" id="ARBA00003195"/>
    </source>
</evidence>
<keyword evidence="5" id="KW-0679">Respiratory chain</keyword>
<evidence type="ECO:0000256" key="9">
    <source>
        <dbReference type="ARBA" id="ARBA00022989"/>
    </source>
</evidence>
<keyword evidence="11 12" id="KW-0472">Membrane</keyword>
<keyword evidence="7" id="KW-0999">Mitochondrion inner membrane</keyword>
<dbReference type="RefSeq" id="XP_022663508.1">
    <property type="nucleotide sequence ID" value="XM_022807773.1"/>
</dbReference>
<sequence>MGGHHAHDTFKIPKDHRIYKVEHSRTLLELKELLAQSGLKDPWMRNEVFRYKYEGTLWSRFYSSLGSRYMLYGIGLGLLASVAQYAWDSRHSSSTDHGEQH</sequence>
<dbReference type="OrthoDB" id="521512at2759"/>
<dbReference type="EnsemblMetazoa" id="XM_022807773">
    <property type="protein sequence ID" value="XP_022663508"/>
    <property type="gene ID" value="LOC111251307"/>
</dbReference>
<evidence type="ECO:0000256" key="8">
    <source>
        <dbReference type="ARBA" id="ARBA00022982"/>
    </source>
</evidence>
<evidence type="ECO:0008006" key="15">
    <source>
        <dbReference type="Google" id="ProtNLM"/>
    </source>
</evidence>